<keyword evidence="6" id="KW-1185">Reference proteome</keyword>
<comment type="subcellular location">
    <subcellularLocation>
        <location evidence="1">Membrane</location>
    </subcellularLocation>
</comment>
<comment type="similarity">
    <text evidence="2">Belongs to the acyltransferase 3 family.</text>
</comment>
<name>A0A317KUF7_9BACI</name>
<feature type="transmembrane region" description="Helical" evidence="3">
    <location>
        <begin position="69"/>
        <end position="90"/>
    </location>
</feature>
<dbReference type="InterPro" id="IPR052734">
    <property type="entry name" value="Nod_factor_acetyltransferase"/>
</dbReference>
<accession>A0A317KUF7</accession>
<feature type="transmembrane region" description="Helical" evidence="3">
    <location>
        <begin position="286"/>
        <end position="303"/>
    </location>
</feature>
<dbReference type="PANTHER" id="PTHR37312:SF1">
    <property type="entry name" value="MEMBRANE-BOUND ACYLTRANSFERASE YKRP-RELATED"/>
    <property type="match status" value="1"/>
</dbReference>
<sequence length="350" mass="40788">MQREAYFDNAKLLFIFLVVFGHLIQPLKENIELVNVLYQWIYIFHMPVFILISGFFAKGASNKGYLIKLFKRILVPYFIFQILYTIYFLGIGKNDWDTSLYDPQWGLWFLLSLFSWHLLLIVFKKIPPMIGIPLAFLIGIMIGYLPVIGEAFSLSRTFVFFPFFLIGYWLTKERLFAWKNRKNQIVSVAILFVVFLVSYLQPKIPTGWLFGSHSYLDLELPFYGGAARFGLYLLAIFMVFSVLLLVPKQRYSFTNLGQNTMYVYLLHGIIIQYGREAGLLQLDHNLDTIGLAVIAAAIVWFLSSKSVATFTQPIVEGKTTLLAKWFENRENKWKKREQRDAYPTYKEKSS</sequence>
<evidence type="ECO:0000256" key="1">
    <source>
        <dbReference type="ARBA" id="ARBA00004370"/>
    </source>
</evidence>
<dbReference type="PANTHER" id="PTHR37312">
    <property type="entry name" value="MEMBRANE-BOUND ACYLTRANSFERASE YKRP-RELATED"/>
    <property type="match status" value="1"/>
</dbReference>
<dbReference type="Pfam" id="PF01757">
    <property type="entry name" value="Acyl_transf_3"/>
    <property type="match status" value="1"/>
</dbReference>
<evidence type="ECO:0000256" key="2">
    <source>
        <dbReference type="ARBA" id="ARBA00007400"/>
    </source>
</evidence>
<organism evidence="5 6">
    <name type="scientific">Gracilibacillus dipsosauri</name>
    <dbReference type="NCBI Taxonomy" id="178340"/>
    <lineage>
        <taxon>Bacteria</taxon>
        <taxon>Bacillati</taxon>
        <taxon>Bacillota</taxon>
        <taxon>Bacilli</taxon>
        <taxon>Bacillales</taxon>
        <taxon>Bacillaceae</taxon>
        <taxon>Gracilibacillus</taxon>
    </lineage>
</organism>
<keyword evidence="3" id="KW-0472">Membrane</keyword>
<feature type="transmembrane region" description="Helical" evidence="3">
    <location>
        <begin position="253"/>
        <end position="274"/>
    </location>
</feature>
<feature type="transmembrane region" description="Helical" evidence="3">
    <location>
        <begin position="220"/>
        <end position="246"/>
    </location>
</feature>
<feature type="transmembrane region" description="Helical" evidence="3">
    <location>
        <begin position="12"/>
        <end position="28"/>
    </location>
</feature>
<dbReference type="AlphaFoldDB" id="A0A317KUF7"/>
<feature type="transmembrane region" description="Helical" evidence="3">
    <location>
        <begin position="154"/>
        <end position="171"/>
    </location>
</feature>
<comment type="caution">
    <text evidence="5">The sequence shown here is derived from an EMBL/GenBank/DDBJ whole genome shotgun (WGS) entry which is preliminary data.</text>
</comment>
<protein>
    <recommendedName>
        <fullName evidence="4">Acyltransferase 3 domain-containing protein</fullName>
    </recommendedName>
</protein>
<feature type="transmembrane region" description="Helical" evidence="3">
    <location>
        <begin position="105"/>
        <end position="123"/>
    </location>
</feature>
<feature type="transmembrane region" description="Helical" evidence="3">
    <location>
        <begin position="183"/>
        <end position="200"/>
    </location>
</feature>
<dbReference type="GO" id="GO:0016747">
    <property type="term" value="F:acyltransferase activity, transferring groups other than amino-acyl groups"/>
    <property type="evidence" value="ECO:0007669"/>
    <property type="project" value="InterPro"/>
</dbReference>
<evidence type="ECO:0000256" key="3">
    <source>
        <dbReference type="SAM" id="Phobius"/>
    </source>
</evidence>
<feature type="domain" description="Acyltransferase 3" evidence="4">
    <location>
        <begin position="5"/>
        <end position="301"/>
    </location>
</feature>
<dbReference type="InterPro" id="IPR002656">
    <property type="entry name" value="Acyl_transf_3_dom"/>
</dbReference>
<evidence type="ECO:0000259" key="4">
    <source>
        <dbReference type="Pfam" id="PF01757"/>
    </source>
</evidence>
<dbReference type="OrthoDB" id="6623990at2"/>
<reference evidence="5 6" key="1">
    <citation type="submission" date="2018-05" db="EMBL/GenBank/DDBJ databases">
        <title>Genomic analysis of Gracilibacillus dipsosauri DD1 reveals novel features of a salt-tolerant amylase.</title>
        <authorList>
            <person name="Deutch C.E."/>
            <person name="Yang S."/>
        </authorList>
    </citation>
    <scope>NUCLEOTIDE SEQUENCE [LARGE SCALE GENOMIC DNA]</scope>
    <source>
        <strain evidence="5 6">DD1</strain>
    </source>
</reference>
<proteinExistence type="inferred from homology"/>
<feature type="transmembrane region" description="Helical" evidence="3">
    <location>
        <begin position="130"/>
        <end position="148"/>
    </location>
</feature>
<evidence type="ECO:0000313" key="5">
    <source>
        <dbReference type="EMBL" id="PWU67035.1"/>
    </source>
</evidence>
<dbReference type="EMBL" id="QGTD01000019">
    <property type="protein sequence ID" value="PWU67035.1"/>
    <property type="molecule type" value="Genomic_DNA"/>
</dbReference>
<keyword evidence="3" id="KW-0812">Transmembrane</keyword>
<evidence type="ECO:0000313" key="6">
    <source>
        <dbReference type="Proteomes" id="UP000245624"/>
    </source>
</evidence>
<gene>
    <name evidence="5" type="ORF">DLJ74_17590</name>
</gene>
<dbReference type="Proteomes" id="UP000245624">
    <property type="component" value="Unassembled WGS sequence"/>
</dbReference>
<feature type="transmembrane region" description="Helical" evidence="3">
    <location>
        <begin position="40"/>
        <end position="57"/>
    </location>
</feature>
<keyword evidence="3" id="KW-1133">Transmembrane helix</keyword>
<dbReference type="RefSeq" id="WP_109985446.1">
    <property type="nucleotide sequence ID" value="NZ_QGTD01000019.1"/>
</dbReference>